<reference evidence="1 2" key="1">
    <citation type="submission" date="2016-12" db="EMBL/GenBank/DDBJ databases">
        <title>The new phylogeny of genus Mycobacterium.</title>
        <authorList>
            <person name="Tortoli E."/>
            <person name="Trovato A."/>
            <person name="Cirillo D.M."/>
        </authorList>
    </citation>
    <scope>NUCLEOTIDE SEQUENCE [LARGE SCALE GENOMIC DNA]</scope>
    <source>
        <strain evidence="1 2">DSM 45130</strain>
    </source>
</reference>
<evidence type="ECO:0000313" key="1">
    <source>
        <dbReference type="EMBL" id="ORA70596.1"/>
    </source>
</evidence>
<proteinExistence type="predicted"/>
<protein>
    <submittedName>
        <fullName evidence="1">Uncharacterized protein</fullName>
    </submittedName>
</protein>
<dbReference type="AlphaFoldDB" id="A0A1X0DDX6"/>
<keyword evidence="2" id="KW-1185">Reference proteome</keyword>
<gene>
    <name evidence="1" type="ORF">BST26_10510</name>
</gene>
<dbReference type="EMBL" id="MVHS01000020">
    <property type="protein sequence ID" value="ORA70596.1"/>
    <property type="molecule type" value="Genomic_DNA"/>
</dbReference>
<evidence type="ECO:0000313" key="2">
    <source>
        <dbReference type="Proteomes" id="UP000192801"/>
    </source>
</evidence>
<accession>A0A1X0DDX6</accession>
<name>A0A1X0DDX6_9MYCO</name>
<dbReference type="STRING" id="444597.BST26_10510"/>
<organism evidence="1 2">
    <name type="scientific">Mycolicibacterium insubricum</name>
    <dbReference type="NCBI Taxonomy" id="444597"/>
    <lineage>
        <taxon>Bacteria</taxon>
        <taxon>Bacillati</taxon>
        <taxon>Actinomycetota</taxon>
        <taxon>Actinomycetes</taxon>
        <taxon>Mycobacteriales</taxon>
        <taxon>Mycobacteriaceae</taxon>
        <taxon>Mycolicibacterium</taxon>
    </lineage>
</organism>
<sequence length="129" mass="13470">MVAAVAAIGFFTAATASAAPDVTGQYNVENSSETWTVTSCGVGCVDINSSGGHNRHLHLNDGRWVSVPFVGSVHCPVDNSEAAAEMTTTVNESFTEYNDHTIRVIGTCENGYSFIGQAPDVSGGLVKQS</sequence>
<dbReference type="Proteomes" id="UP000192801">
    <property type="component" value="Unassembled WGS sequence"/>
</dbReference>
<comment type="caution">
    <text evidence="1">The sequence shown here is derived from an EMBL/GenBank/DDBJ whole genome shotgun (WGS) entry which is preliminary data.</text>
</comment>